<dbReference type="Proteomes" id="UP001300672">
    <property type="component" value="Chromosome"/>
</dbReference>
<accession>A0AA95KKJ7</accession>
<dbReference type="KEGG" id="tdu:QJT80_00800"/>
<reference evidence="1" key="1">
    <citation type="journal article" date="2023" name="Int. J. Mol. Sci.">
        <title>Metagenomics Revealed a New Genus 'Candidatus Thiocaldithrix dubininis' gen. nov., sp. nov. and a New Species 'Candidatus Thiothrix putei' sp. nov. in the Family Thiotrichaceae, Some Members of Which Have Traits of Both Na+- and H+-Motive Energetics.</title>
        <authorList>
            <person name="Ravin N.V."/>
            <person name="Muntyan M.S."/>
            <person name="Smolyakov D.D."/>
            <person name="Rudenko T.S."/>
            <person name="Beletsky A.V."/>
            <person name="Mardanov A.V."/>
            <person name="Grabovich M.Y."/>
        </authorList>
    </citation>
    <scope>NUCLEOTIDE SEQUENCE</scope>
    <source>
        <strain evidence="1">GKL-01</strain>
    </source>
</reference>
<name>A0AA95KKJ7_9GAMM</name>
<dbReference type="EMBL" id="CP124755">
    <property type="protein sequence ID" value="WGZ91023.1"/>
    <property type="molecule type" value="Genomic_DNA"/>
</dbReference>
<reference evidence="1" key="2">
    <citation type="submission" date="2023-04" db="EMBL/GenBank/DDBJ databases">
        <authorList>
            <person name="Beletskiy A.V."/>
            <person name="Mardanov A.V."/>
            <person name="Ravin N.V."/>
        </authorList>
    </citation>
    <scope>NUCLEOTIDE SEQUENCE</scope>
    <source>
        <strain evidence="1">GKL-01</strain>
    </source>
</reference>
<gene>
    <name evidence="1" type="ORF">QJT80_00800</name>
</gene>
<protein>
    <submittedName>
        <fullName evidence="1">Uncharacterized protein</fullName>
    </submittedName>
</protein>
<sequence>MQVSKIILLLISLLTLSFSISIYAESKKAPIDTSGTLINGLPPDVFPGYWMSTSVVQSSEVYNFDVPKPIEHIQLEYIRNNVLYIEAINVM</sequence>
<evidence type="ECO:0000313" key="1">
    <source>
        <dbReference type="EMBL" id="WGZ91023.1"/>
    </source>
</evidence>
<dbReference type="AlphaFoldDB" id="A0AA95KKJ7"/>
<proteinExistence type="predicted"/>
<organism evidence="1">
    <name type="scientific">Candidatus Thiocaldithrix dubininis</name>
    <dbReference type="NCBI Taxonomy" id="3080823"/>
    <lineage>
        <taxon>Bacteria</taxon>
        <taxon>Pseudomonadati</taxon>
        <taxon>Pseudomonadota</taxon>
        <taxon>Gammaproteobacteria</taxon>
        <taxon>Thiotrichales</taxon>
        <taxon>Thiotrichaceae</taxon>
        <taxon>Candidatus Thiocaldithrix</taxon>
    </lineage>
</organism>